<dbReference type="GO" id="GO:0022857">
    <property type="term" value="F:transmembrane transporter activity"/>
    <property type="evidence" value="ECO:0007669"/>
    <property type="project" value="InterPro"/>
</dbReference>
<feature type="transmembrane region" description="Helical" evidence="6">
    <location>
        <begin position="224"/>
        <end position="243"/>
    </location>
</feature>
<keyword evidence="3 6" id="KW-0812">Transmembrane</keyword>
<gene>
    <name evidence="8" type="ORF">EDD18DRAFT_1427785</name>
</gene>
<dbReference type="AlphaFoldDB" id="A0AA39QIA2"/>
<feature type="transmembrane region" description="Helical" evidence="6">
    <location>
        <begin position="59"/>
        <end position="82"/>
    </location>
</feature>
<name>A0AA39QIA2_9AGAR</name>
<dbReference type="Gene3D" id="1.20.1250.20">
    <property type="entry name" value="MFS general substrate transporter like domains"/>
    <property type="match status" value="1"/>
</dbReference>
<evidence type="ECO:0000313" key="9">
    <source>
        <dbReference type="Proteomes" id="UP001175228"/>
    </source>
</evidence>
<keyword evidence="2" id="KW-0813">Transport</keyword>
<evidence type="ECO:0000259" key="7">
    <source>
        <dbReference type="PROSITE" id="PS50850"/>
    </source>
</evidence>
<feature type="transmembrane region" description="Helical" evidence="6">
    <location>
        <begin position="178"/>
        <end position="203"/>
    </location>
</feature>
<feature type="transmembrane region" description="Helical" evidence="6">
    <location>
        <begin position="343"/>
        <end position="363"/>
    </location>
</feature>
<dbReference type="InterPro" id="IPR020846">
    <property type="entry name" value="MFS_dom"/>
</dbReference>
<feature type="transmembrane region" description="Helical" evidence="6">
    <location>
        <begin position="489"/>
        <end position="508"/>
    </location>
</feature>
<dbReference type="GO" id="GO:0016020">
    <property type="term" value="C:membrane"/>
    <property type="evidence" value="ECO:0007669"/>
    <property type="project" value="UniProtKB-SubCell"/>
</dbReference>
<proteinExistence type="predicted"/>
<keyword evidence="4 6" id="KW-1133">Transmembrane helix</keyword>
<dbReference type="InterPro" id="IPR011701">
    <property type="entry name" value="MFS"/>
</dbReference>
<evidence type="ECO:0000256" key="1">
    <source>
        <dbReference type="ARBA" id="ARBA00004141"/>
    </source>
</evidence>
<evidence type="ECO:0000313" key="8">
    <source>
        <dbReference type="EMBL" id="KAK0502520.1"/>
    </source>
</evidence>
<sequence>MDTKSIIIDVSDLPSPHNTNIALDDMYNDESVDAVYQAKSRVLNKAIQDIGMGKYQKQLFICAGFGWFADSVWPLATALILTQAIAEFNFNGPYLTLAANVGLLVGPAIWSIGCDTWGRKWPFNLTLLIAGVFGTAAGGSPNFVALACLLAVVGVGVGGNLPVDSAVFLDLVPGTHQYLLTLINVWWSVGSLLGSLLAWPLIANYSCPEDALACDRADNMGWRYFLFALGGLTLLFWILRFFYFDLLESPRFLISMGRDAEAVSIIHKIAKYNGTTTTLTVEHLTEAAEKVVDLGIPVVPRTATFGLQHVKGLFGTTKMAISTTLLVALWGKWSVLRVDEDPLFIAIIGLAYNLYNCFLPYLLTTRGVDFGDGSLYITYRNQFILSVIGIGGALVAGWTVEVSHIGRLTGIFLLASTTSRSSNALLAWNCGYNFSINMMWGVMYAISAEIFPAQHRGTGNGLVNVATATFGVLAPVIALYANLSTSVPVYISGTLFVFSGFLALFIPYEPKGKASI</sequence>
<dbReference type="Pfam" id="PF07690">
    <property type="entry name" value="MFS_1"/>
    <property type="match status" value="1"/>
</dbReference>
<evidence type="ECO:0000256" key="2">
    <source>
        <dbReference type="ARBA" id="ARBA00022448"/>
    </source>
</evidence>
<comment type="caution">
    <text evidence="8">The sequence shown here is derived from an EMBL/GenBank/DDBJ whole genome shotgun (WGS) entry which is preliminary data.</text>
</comment>
<keyword evidence="9" id="KW-1185">Reference proteome</keyword>
<dbReference type="PROSITE" id="PS50850">
    <property type="entry name" value="MFS"/>
    <property type="match status" value="1"/>
</dbReference>
<protein>
    <submittedName>
        <fullName evidence="8">Major facilitator superfamily domain-containing protein</fullName>
    </submittedName>
</protein>
<dbReference type="Proteomes" id="UP001175228">
    <property type="component" value="Unassembled WGS sequence"/>
</dbReference>
<feature type="transmembrane region" description="Helical" evidence="6">
    <location>
        <begin position="125"/>
        <end position="158"/>
    </location>
</feature>
<feature type="transmembrane region" description="Helical" evidence="6">
    <location>
        <begin position="383"/>
        <end position="401"/>
    </location>
</feature>
<feature type="domain" description="Major facilitator superfamily (MFS) profile" evidence="7">
    <location>
        <begin position="1"/>
        <end position="511"/>
    </location>
</feature>
<feature type="transmembrane region" description="Helical" evidence="6">
    <location>
        <begin position="463"/>
        <end position="483"/>
    </location>
</feature>
<comment type="subcellular location">
    <subcellularLocation>
        <location evidence="1">Membrane</location>
        <topology evidence="1">Multi-pass membrane protein</topology>
    </subcellularLocation>
</comment>
<feature type="transmembrane region" description="Helical" evidence="6">
    <location>
        <begin position="434"/>
        <end position="451"/>
    </location>
</feature>
<evidence type="ECO:0000256" key="4">
    <source>
        <dbReference type="ARBA" id="ARBA00022989"/>
    </source>
</evidence>
<organism evidence="8 9">
    <name type="scientific">Armillaria luteobubalina</name>
    <dbReference type="NCBI Taxonomy" id="153913"/>
    <lineage>
        <taxon>Eukaryota</taxon>
        <taxon>Fungi</taxon>
        <taxon>Dikarya</taxon>
        <taxon>Basidiomycota</taxon>
        <taxon>Agaricomycotina</taxon>
        <taxon>Agaricomycetes</taxon>
        <taxon>Agaricomycetidae</taxon>
        <taxon>Agaricales</taxon>
        <taxon>Marasmiineae</taxon>
        <taxon>Physalacriaceae</taxon>
        <taxon>Armillaria</taxon>
    </lineage>
</organism>
<feature type="transmembrane region" description="Helical" evidence="6">
    <location>
        <begin position="94"/>
        <end position="113"/>
    </location>
</feature>
<evidence type="ECO:0000256" key="3">
    <source>
        <dbReference type="ARBA" id="ARBA00022692"/>
    </source>
</evidence>
<dbReference type="PANTHER" id="PTHR23511:SF12">
    <property type="entry name" value="TRANSPORTER, PUTATIVE (AFU_ORTHOLOGUE AFUA_7G01740)-RELATED"/>
    <property type="match status" value="1"/>
</dbReference>
<dbReference type="PANTHER" id="PTHR23511">
    <property type="entry name" value="SYNAPTIC VESICLE GLYCOPROTEIN 2"/>
    <property type="match status" value="1"/>
</dbReference>
<reference evidence="8" key="1">
    <citation type="submission" date="2023-06" db="EMBL/GenBank/DDBJ databases">
        <authorList>
            <consortium name="Lawrence Berkeley National Laboratory"/>
            <person name="Ahrendt S."/>
            <person name="Sahu N."/>
            <person name="Indic B."/>
            <person name="Wong-Bajracharya J."/>
            <person name="Merenyi Z."/>
            <person name="Ke H.-M."/>
            <person name="Monk M."/>
            <person name="Kocsube S."/>
            <person name="Drula E."/>
            <person name="Lipzen A."/>
            <person name="Balint B."/>
            <person name="Henrissat B."/>
            <person name="Andreopoulos B."/>
            <person name="Martin F.M."/>
            <person name="Harder C.B."/>
            <person name="Rigling D."/>
            <person name="Ford K.L."/>
            <person name="Foster G.D."/>
            <person name="Pangilinan J."/>
            <person name="Papanicolaou A."/>
            <person name="Barry K."/>
            <person name="LaButti K."/>
            <person name="Viragh M."/>
            <person name="Koriabine M."/>
            <person name="Yan M."/>
            <person name="Riley R."/>
            <person name="Champramary S."/>
            <person name="Plett K.L."/>
            <person name="Tsai I.J."/>
            <person name="Slot J."/>
            <person name="Sipos G."/>
            <person name="Plett J."/>
            <person name="Nagy L.G."/>
            <person name="Grigoriev I.V."/>
        </authorList>
    </citation>
    <scope>NUCLEOTIDE SEQUENCE</scope>
    <source>
        <strain evidence="8">HWK02</strain>
    </source>
</reference>
<dbReference type="EMBL" id="JAUEPU010000005">
    <property type="protein sequence ID" value="KAK0502520.1"/>
    <property type="molecule type" value="Genomic_DNA"/>
</dbReference>
<evidence type="ECO:0000256" key="5">
    <source>
        <dbReference type="ARBA" id="ARBA00023136"/>
    </source>
</evidence>
<accession>A0AA39QIA2</accession>
<evidence type="ECO:0000256" key="6">
    <source>
        <dbReference type="SAM" id="Phobius"/>
    </source>
</evidence>
<keyword evidence="5 6" id="KW-0472">Membrane</keyword>
<dbReference type="SUPFAM" id="SSF103473">
    <property type="entry name" value="MFS general substrate transporter"/>
    <property type="match status" value="1"/>
</dbReference>
<dbReference type="InterPro" id="IPR036259">
    <property type="entry name" value="MFS_trans_sf"/>
</dbReference>